<evidence type="ECO:0000313" key="2">
    <source>
        <dbReference type="EMBL" id="DAD81097.1"/>
    </source>
</evidence>
<keyword evidence="1" id="KW-0472">Membrane</keyword>
<keyword evidence="1" id="KW-0812">Transmembrane</keyword>
<proteinExistence type="predicted"/>
<reference evidence="2" key="1">
    <citation type="journal article" date="2021" name="Proc. Natl. Acad. Sci. U.S.A.">
        <title>A Catalog of Tens of Thousands of Viruses from Human Metagenomes Reveals Hidden Associations with Chronic Diseases.</title>
        <authorList>
            <person name="Tisza M.J."/>
            <person name="Buck C.B."/>
        </authorList>
    </citation>
    <scope>NUCLEOTIDE SEQUENCE</scope>
    <source>
        <strain evidence="2">Ctq1q8</strain>
    </source>
</reference>
<protein>
    <submittedName>
        <fullName evidence="2">Uncharacterized protein</fullName>
    </submittedName>
</protein>
<name>A0A8S5MFI6_9CAUD</name>
<evidence type="ECO:0000256" key="1">
    <source>
        <dbReference type="SAM" id="Phobius"/>
    </source>
</evidence>
<sequence length="63" mass="7767">MRSYGILGFREMRFISINEYWFWVHDLNSPFLIYLVLRHLYLNYKEKRENLQDFGGDIYGKSL</sequence>
<organism evidence="2">
    <name type="scientific">Siphoviridae sp. ctq1q8</name>
    <dbReference type="NCBI Taxonomy" id="2826467"/>
    <lineage>
        <taxon>Viruses</taxon>
        <taxon>Duplodnaviria</taxon>
        <taxon>Heunggongvirae</taxon>
        <taxon>Uroviricota</taxon>
        <taxon>Caudoviricetes</taxon>
    </lineage>
</organism>
<keyword evidence="1" id="KW-1133">Transmembrane helix</keyword>
<accession>A0A8S5MFI6</accession>
<feature type="transmembrane region" description="Helical" evidence="1">
    <location>
        <begin position="20"/>
        <end position="37"/>
    </location>
</feature>
<dbReference type="EMBL" id="BK014895">
    <property type="protein sequence ID" value="DAD81097.1"/>
    <property type="molecule type" value="Genomic_DNA"/>
</dbReference>